<evidence type="ECO:0008006" key="5">
    <source>
        <dbReference type="Google" id="ProtNLM"/>
    </source>
</evidence>
<name>A0ABR1Q9U3_9PEZI</name>
<comment type="caution">
    <text evidence="3">The sequence shown here is derived from an EMBL/GenBank/DDBJ whole genome shotgun (WGS) entry which is preliminary data.</text>
</comment>
<dbReference type="GeneID" id="92079465"/>
<feature type="region of interest" description="Disordered" evidence="1">
    <location>
        <begin position="174"/>
        <end position="196"/>
    </location>
</feature>
<dbReference type="EMBL" id="JAQQWE010000006">
    <property type="protein sequence ID" value="KAK7949295.1"/>
    <property type="molecule type" value="Genomic_DNA"/>
</dbReference>
<evidence type="ECO:0000256" key="2">
    <source>
        <dbReference type="SAM" id="SignalP"/>
    </source>
</evidence>
<sequence>MKIAKILVVLVLALLAHTPQPINCAIENVEVHLVRQRHKAGAEVPFQHVHVRGPHDLTVHPDGLVHEPRQLGPDLHHDRRRVGRAGRLVLVASEQHAQRADLRPAVAEAYRQHVGVAGTVLAVGQVLRVGRLRRHFCGVRRGRPLGQDEGDIDVAGGGFPDFLAQTRLGLQSQHETGVGRVGDLEDDDVAGNSSPI</sequence>
<keyword evidence="4" id="KW-1185">Reference proteome</keyword>
<evidence type="ECO:0000256" key="1">
    <source>
        <dbReference type="SAM" id="MobiDB-lite"/>
    </source>
</evidence>
<protein>
    <recommendedName>
        <fullName evidence="5">Secreted protein</fullName>
    </recommendedName>
</protein>
<reference evidence="3 4" key="1">
    <citation type="submission" date="2023-01" db="EMBL/GenBank/DDBJ databases">
        <title>Analysis of 21 Apiospora genomes using comparative genomics revels a genus with tremendous synthesis potential of carbohydrate active enzymes and secondary metabolites.</title>
        <authorList>
            <person name="Sorensen T."/>
        </authorList>
    </citation>
    <scope>NUCLEOTIDE SEQUENCE [LARGE SCALE GENOMIC DNA]</scope>
    <source>
        <strain evidence="3 4">CBS 24483</strain>
    </source>
</reference>
<feature type="signal peptide" evidence="2">
    <location>
        <begin position="1"/>
        <end position="24"/>
    </location>
</feature>
<accession>A0ABR1Q9U3</accession>
<evidence type="ECO:0000313" key="3">
    <source>
        <dbReference type="EMBL" id="KAK7949295.1"/>
    </source>
</evidence>
<evidence type="ECO:0000313" key="4">
    <source>
        <dbReference type="Proteomes" id="UP001391051"/>
    </source>
</evidence>
<dbReference type="RefSeq" id="XP_066698801.1">
    <property type="nucleotide sequence ID" value="XM_066846403.1"/>
</dbReference>
<feature type="chain" id="PRO_5046381594" description="Secreted protein" evidence="2">
    <location>
        <begin position="25"/>
        <end position="196"/>
    </location>
</feature>
<gene>
    <name evidence="3" type="ORF">PG986_010181</name>
</gene>
<dbReference type="Proteomes" id="UP001391051">
    <property type="component" value="Unassembled WGS sequence"/>
</dbReference>
<keyword evidence="2" id="KW-0732">Signal</keyword>
<organism evidence="3 4">
    <name type="scientific">Apiospora aurea</name>
    <dbReference type="NCBI Taxonomy" id="335848"/>
    <lineage>
        <taxon>Eukaryota</taxon>
        <taxon>Fungi</taxon>
        <taxon>Dikarya</taxon>
        <taxon>Ascomycota</taxon>
        <taxon>Pezizomycotina</taxon>
        <taxon>Sordariomycetes</taxon>
        <taxon>Xylariomycetidae</taxon>
        <taxon>Amphisphaeriales</taxon>
        <taxon>Apiosporaceae</taxon>
        <taxon>Apiospora</taxon>
    </lineage>
</organism>
<proteinExistence type="predicted"/>